<accession>A0ABY0CWR0</accession>
<gene>
    <name evidence="2" type="ORF">EA187_02565</name>
</gene>
<name>A0ABY0CWR0_9DELT</name>
<dbReference type="Proteomes" id="UP000282926">
    <property type="component" value="Unassembled WGS sequence"/>
</dbReference>
<dbReference type="RefSeq" id="WP_127779069.1">
    <property type="nucleotide sequence ID" value="NZ_SADD01000001.1"/>
</dbReference>
<protein>
    <submittedName>
        <fullName evidence="2">Uncharacterized protein</fullName>
    </submittedName>
</protein>
<sequence>MFSGQRPLHPFALALMTLVMGLSISLGEASATSPELGPLRCSASANLAETLECLESDAPFETFPDDDHCAITITLTNSCAGALNFYDGECIALEAEGELNESCLLAELPSGGEWELPLEAGLDEEGEPFIGQDLTSAFLLAHDGQASHEVNLSLEQSYRPAPGNDAGEDAADCSTGSPSSPNRLLIILLLCWIGLRAMAAAPRSTART</sequence>
<evidence type="ECO:0000313" key="3">
    <source>
        <dbReference type="Proteomes" id="UP000282926"/>
    </source>
</evidence>
<evidence type="ECO:0000313" key="2">
    <source>
        <dbReference type="EMBL" id="RVU48338.1"/>
    </source>
</evidence>
<dbReference type="EMBL" id="SADD01000001">
    <property type="protein sequence ID" value="RVU48338.1"/>
    <property type="molecule type" value="Genomic_DNA"/>
</dbReference>
<proteinExistence type="predicted"/>
<keyword evidence="3" id="KW-1185">Reference proteome</keyword>
<feature type="region of interest" description="Disordered" evidence="1">
    <location>
        <begin position="157"/>
        <end position="178"/>
    </location>
</feature>
<evidence type="ECO:0000256" key="1">
    <source>
        <dbReference type="SAM" id="MobiDB-lite"/>
    </source>
</evidence>
<reference evidence="2 3" key="1">
    <citation type="submission" date="2019-01" db="EMBL/GenBank/DDBJ databases">
        <title>Lujinxingia litoralis gen. nov., sp. nov. and Lujinxingia sediminis gen. nov., sp. nov., new members in the order Bradymonadales, isolated from coastal sediment.</title>
        <authorList>
            <person name="Li C.-M."/>
        </authorList>
    </citation>
    <scope>NUCLEOTIDE SEQUENCE [LARGE SCALE GENOMIC DNA]</scope>
    <source>
        <strain evidence="2 3">SEH01</strain>
    </source>
</reference>
<organism evidence="2 3">
    <name type="scientific">Lujinxingia sediminis</name>
    <dbReference type="NCBI Taxonomy" id="2480984"/>
    <lineage>
        <taxon>Bacteria</taxon>
        <taxon>Deltaproteobacteria</taxon>
        <taxon>Bradymonadales</taxon>
        <taxon>Lujinxingiaceae</taxon>
        <taxon>Lujinxingia</taxon>
    </lineage>
</organism>
<comment type="caution">
    <text evidence="2">The sequence shown here is derived from an EMBL/GenBank/DDBJ whole genome shotgun (WGS) entry which is preliminary data.</text>
</comment>